<dbReference type="KEGG" id="prn:BW723_04870"/>
<feature type="transmembrane region" description="Helical" evidence="1">
    <location>
        <begin position="39"/>
        <end position="57"/>
    </location>
</feature>
<evidence type="ECO:0000313" key="2">
    <source>
        <dbReference type="EMBL" id="OBY63314.1"/>
    </source>
</evidence>
<evidence type="ECO:0000313" key="3">
    <source>
        <dbReference type="Proteomes" id="UP000092612"/>
    </source>
</evidence>
<proteinExistence type="predicted"/>
<evidence type="ECO:0000256" key="1">
    <source>
        <dbReference type="SAM" id="Phobius"/>
    </source>
</evidence>
<organism evidence="2 3">
    <name type="scientific">Polaribacter reichenbachii</name>
    <dbReference type="NCBI Taxonomy" id="996801"/>
    <lineage>
        <taxon>Bacteria</taxon>
        <taxon>Pseudomonadati</taxon>
        <taxon>Bacteroidota</taxon>
        <taxon>Flavobacteriia</taxon>
        <taxon>Flavobacteriales</taxon>
        <taxon>Flavobacteriaceae</taxon>
    </lineage>
</organism>
<accession>A0A1B8TUU5</accession>
<keyword evidence="1" id="KW-0812">Transmembrane</keyword>
<dbReference type="OrthoDB" id="1494520at2"/>
<reference evidence="3" key="1">
    <citation type="submission" date="2016-02" db="EMBL/GenBank/DDBJ databases">
        <title>Paenibacillus sp. LPB0068, isolated from Crassostrea gigas.</title>
        <authorList>
            <person name="Shin S.-K."/>
            <person name="Yi H."/>
        </authorList>
    </citation>
    <scope>NUCLEOTIDE SEQUENCE [LARGE SCALE GENOMIC DNA]</scope>
    <source>
        <strain evidence="3">KCTC 23969</strain>
    </source>
</reference>
<name>A0A1B8TUU5_9FLAO</name>
<keyword evidence="1" id="KW-0472">Membrane</keyword>
<dbReference type="EMBL" id="LSFL01000035">
    <property type="protein sequence ID" value="OBY63314.1"/>
    <property type="molecule type" value="Genomic_DNA"/>
</dbReference>
<dbReference type="AlphaFoldDB" id="A0A1B8TUU5"/>
<dbReference type="Proteomes" id="UP000092612">
    <property type="component" value="Unassembled WGS sequence"/>
</dbReference>
<gene>
    <name evidence="2" type="ORF">LPB301_10840</name>
</gene>
<dbReference type="RefSeq" id="WP_068361492.1">
    <property type="nucleotide sequence ID" value="NZ_CP019337.1"/>
</dbReference>
<feature type="transmembrane region" description="Helical" evidence="1">
    <location>
        <begin position="12"/>
        <end position="33"/>
    </location>
</feature>
<sequence length="59" mass="6507">MKIDFYTHRKKFLVFGILSLISGVLLAFLKWGIEPEETIAGTLCGVGLPIIIISLSSKK</sequence>
<keyword evidence="3" id="KW-1185">Reference proteome</keyword>
<comment type="caution">
    <text evidence="2">The sequence shown here is derived from an EMBL/GenBank/DDBJ whole genome shotgun (WGS) entry which is preliminary data.</text>
</comment>
<dbReference type="STRING" id="996801.BW723_04870"/>
<protein>
    <submittedName>
        <fullName evidence="2">Uncharacterized protein</fullName>
    </submittedName>
</protein>
<keyword evidence="1" id="KW-1133">Transmembrane helix</keyword>